<proteinExistence type="predicted"/>
<feature type="region of interest" description="Disordered" evidence="1">
    <location>
        <begin position="1"/>
        <end position="25"/>
    </location>
</feature>
<reference evidence="2 3" key="1">
    <citation type="submission" date="2014-04" db="EMBL/GenBank/DDBJ databases">
        <authorList>
            <consortium name="International Citrus Genome Consortium"/>
            <person name="Gmitter F."/>
            <person name="Chen C."/>
            <person name="Farmerie W."/>
            <person name="Harkins T."/>
            <person name="Desany B."/>
            <person name="Mohiuddin M."/>
            <person name="Kodira C."/>
            <person name="Borodovsky M."/>
            <person name="Lomsadze A."/>
            <person name="Burns P."/>
            <person name="Jenkins J."/>
            <person name="Prochnik S."/>
            <person name="Shu S."/>
            <person name="Chapman J."/>
            <person name="Pitluck S."/>
            <person name="Schmutz J."/>
            <person name="Rokhsar D."/>
        </authorList>
    </citation>
    <scope>NUCLEOTIDE SEQUENCE</scope>
</reference>
<evidence type="ECO:0000256" key="1">
    <source>
        <dbReference type="SAM" id="MobiDB-lite"/>
    </source>
</evidence>
<name>A0A067DB53_CITSI</name>
<evidence type="ECO:0000313" key="3">
    <source>
        <dbReference type="Proteomes" id="UP000027120"/>
    </source>
</evidence>
<dbReference type="AlphaFoldDB" id="A0A067DB53"/>
<gene>
    <name evidence="2" type="ORF">CISIN_1g034279mg</name>
</gene>
<evidence type="ECO:0000313" key="2">
    <source>
        <dbReference type="EMBL" id="KDO35871.1"/>
    </source>
</evidence>
<keyword evidence="3" id="KW-1185">Reference proteome</keyword>
<dbReference type="Proteomes" id="UP000027120">
    <property type="component" value="Unassembled WGS sequence"/>
</dbReference>
<sequence>MDILVSRLKNQDESSQKPKTASTASSNVPVLSEAIFQRCLHRVARKLVLTADLKGSNEIIQHRMSFGRLLRRSTGFSSLVMINLFQKDWLYTMMRFIRV</sequence>
<organism evidence="2 3">
    <name type="scientific">Citrus sinensis</name>
    <name type="common">Sweet orange</name>
    <name type="synonym">Citrus aurantium var. sinensis</name>
    <dbReference type="NCBI Taxonomy" id="2711"/>
    <lineage>
        <taxon>Eukaryota</taxon>
        <taxon>Viridiplantae</taxon>
        <taxon>Streptophyta</taxon>
        <taxon>Embryophyta</taxon>
        <taxon>Tracheophyta</taxon>
        <taxon>Spermatophyta</taxon>
        <taxon>Magnoliopsida</taxon>
        <taxon>eudicotyledons</taxon>
        <taxon>Gunneridae</taxon>
        <taxon>Pentapetalae</taxon>
        <taxon>rosids</taxon>
        <taxon>malvids</taxon>
        <taxon>Sapindales</taxon>
        <taxon>Rutaceae</taxon>
        <taxon>Aurantioideae</taxon>
        <taxon>Citrus</taxon>
    </lineage>
</organism>
<dbReference type="EMBL" id="KK796980">
    <property type="protein sequence ID" value="KDO35871.1"/>
    <property type="molecule type" value="Genomic_DNA"/>
</dbReference>
<accession>A0A067DB53</accession>
<protein>
    <submittedName>
        <fullName evidence="2">Uncharacterized protein</fullName>
    </submittedName>
</protein>